<protein>
    <submittedName>
        <fullName evidence="1">Uncharacterized protein</fullName>
    </submittedName>
</protein>
<evidence type="ECO:0000313" key="1">
    <source>
        <dbReference type="EMBL" id="MDK6028678.1"/>
    </source>
</evidence>
<proteinExistence type="predicted"/>
<dbReference type="Proteomes" id="UP001529235">
    <property type="component" value="Unassembled WGS sequence"/>
</dbReference>
<dbReference type="RefSeq" id="WP_285273653.1">
    <property type="nucleotide sequence ID" value="NZ_JASNVW010000002.1"/>
</dbReference>
<dbReference type="EMBL" id="JASNVW010000002">
    <property type="protein sequence ID" value="MDK6028678.1"/>
    <property type="molecule type" value="Genomic_DNA"/>
</dbReference>
<dbReference type="AlphaFoldDB" id="A0ABD4Z6Y6"/>
<evidence type="ECO:0000313" key="2">
    <source>
        <dbReference type="Proteomes" id="UP001529235"/>
    </source>
</evidence>
<sequence>MLLNEPEKLRNILLDKYGDTTSVYFIIKYLLLRPLLIEKNRLDKEEELATSFLNNPEEFKKMLSSLFITPRIAIPKTHSL</sequence>
<accession>A0ABD4Z6Y6</accession>
<gene>
    <name evidence="1" type="ORF">QPL79_04825</name>
</gene>
<reference evidence="1 2" key="1">
    <citation type="submission" date="2023-05" db="EMBL/GenBank/DDBJ databases">
        <title>A new hyperthermophilic archaea 'Ignisphaera cupida' sp. nov. and description of the family 'Ignisphaeraceae' fam. nov.</title>
        <authorList>
            <person name="Podosokorskaya O.A."/>
            <person name="Elcheninov A.G."/>
            <person name="Klukina A."/>
            <person name="Merkel A.Y."/>
        </authorList>
    </citation>
    <scope>NUCLEOTIDE SEQUENCE [LARGE SCALE GENOMIC DNA]</scope>
    <source>
        <strain evidence="1 2">4213-co</strain>
    </source>
</reference>
<keyword evidence="2" id="KW-1185">Reference proteome</keyword>
<organism evidence="1 2">
    <name type="scientific">Ignisphaera cupida</name>
    <dbReference type="NCBI Taxonomy" id="3050454"/>
    <lineage>
        <taxon>Archaea</taxon>
        <taxon>Thermoproteota</taxon>
        <taxon>Thermoprotei</taxon>
        <taxon>Desulfurococcales</taxon>
        <taxon>Desulfurococcaceae</taxon>
        <taxon>Ignisphaera</taxon>
    </lineage>
</organism>
<name>A0ABD4Z6Y6_9CREN</name>
<comment type="caution">
    <text evidence="1">The sequence shown here is derived from an EMBL/GenBank/DDBJ whole genome shotgun (WGS) entry which is preliminary data.</text>
</comment>